<protein>
    <submittedName>
        <fullName evidence="1">Uncharacterized protein</fullName>
    </submittedName>
</protein>
<organism evidence="1 2">
    <name type="scientific">Artemisia annua</name>
    <name type="common">Sweet wormwood</name>
    <dbReference type="NCBI Taxonomy" id="35608"/>
    <lineage>
        <taxon>Eukaryota</taxon>
        <taxon>Viridiplantae</taxon>
        <taxon>Streptophyta</taxon>
        <taxon>Embryophyta</taxon>
        <taxon>Tracheophyta</taxon>
        <taxon>Spermatophyta</taxon>
        <taxon>Magnoliopsida</taxon>
        <taxon>eudicotyledons</taxon>
        <taxon>Gunneridae</taxon>
        <taxon>Pentapetalae</taxon>
        <taxon>asterids</taxon>
        <taxon>campanulids</taxon>
        <taxon>Asterales</taxon>
        <taxon>Asteraceae</taxon>
        <taxon>Asteroideae</taxon>
        <taxon>Anthemideae</taxon>
        <taxon>Artemisiinae</taxon>
        <taxon>Artemisia</taxon>
    </lineage>
</organism>
<keyword evidence="2" id="KW-1185">Reference proteome</keyword>
<dbReference type="Proteomes" id="UP000245207">
    <property type="component" value="Unassembled WGS sequence"/>
</dbReference>
<comment type="caution">
    <text evidence="1">The sequence shown here is derived from an EMBL/GenBank/DDBJ whole genome shotgun (WGS) entry which is preliminary data.</text>
</comment>
<evidence type="ECO:0000313" key="2">
    <source>
        <dbReference type="Proteomes" id="UP000245207"/>
    </source>
</evidence>
<gene>
    <name evidence="1" type="ORF">CTI12_AA153900</name>
</gene>
<accession>A0A2U1PGQ5</accession>
<dbReference type="EMBL" id="PKPP01001181">
    <property type="protein sequence ID" value="PWA84902.1"/>
    <property type="molecule type" value="Genomic_DNA"/>
</dbReference>
<sequence>MVVNDAMVDYVMSKYCNKWYHNKEMFEVILEDLWKRENNQHDHGNDKGLENLEAIAKLSKRVSKLEVMFGSLKEVKQAKMAMEAEAIAKLDEVFGKGQEGRGSTQRK</sequence>
<reference evidence="1 2" key="1">
    <citation type="journal article" date="2018" name="Mol. Plant">
        <title>The genome of Artemisia annua provides insight into the evolution of Asteraceae family and artemisinin biosynthesis.</title>
        <authorList>
            <person name="Shen Q."/>
            <person name="Zhang L."/>
            <person name="Liao Z."/>
            <person name="Wang S."/>
            <person name="Yan T."/>
            <person name="Shi P."/>
            <person name="Liu M."/>
            <person name="Fu X."/>
            <person name="Pan Q."/>
            <person name="Wang Y."/>
            <person name="Lv Z."/>
            <person name="Lu X."/>
            <person name="Zhang F."/>
            <person name="Jiang W."/>
            <person name="Ma Y."/>
            <person name="Chen M."/>
            <person name="Hao X."/>
            <person name="Li L."/>
            <person name="Tang Y."/>
            <person name="Lv G."/>
            <person name="Zhou Y."/>
            <person name="Sun X."/>
            <person name="Brodelius P.E."/>
            <person name="Rose J.K.C."/>
            <person name="Tang K."/>
        </authorList>
    </citation>
    <scope>NUCLEOTIDE SEQUENCE [LARGE SCALE GENOMIC DNA]</scope>
    <source>
        <strain evidence="2">cv. Huhao1</strain>
        <tissue evidence="1">Leaf</tissue>
    </source>
</reference>
<proteinExistence type="predicted"/>
<name>A0A2U1PGQ5_ARTAN</name>
<dbReference type="AlphaFoldDB" id="A0A2U1PGQ5"/>
<evidence type="ECO:0000313" key="1">
    <source>
        <dbReference type="EMBL" id="PWA84902.1"/>
    </source>
</evidence>